<evidence type="ECO:0000313" key="2">
    <source>
        <dbReference type="EMBL" id="CAA7265667.1"/>
    </source>
</evidence>
<keyword evidence="1" id="KW-0812">Transmembrane</keyword>
<gene>
    <name evidence="2" type="ORF">AAE3_LOCUS7923</name>
</gene>
<dbReference type="Proteomes" id="UP000467700">
    <property type="component" value="Unassembled WGS sequence"/>
</dbReference>
<evidence type="ECO:0000313" key="3">
    <source>
        <dbReference type="Proteomes" id="UP000467700"/>
    </source>
</evidence>
<reference evidence="2 3" key="1">
    <citation type="submission" date="2020-01" db="EMBL/GenBank/DDBJ databases">
        <authorList>
            <person name="Gupta K D."/>
        </authorList>
    </citation>
    <scope>NUCLEOTIDE SEQUENCE [LARGE SCALE GENOMIC DNA]</scope>
</reference>
<evidence type="ECO:0000256" key="1">
    <source>
        <dbReference type="SAM" id="Phobius"/>
    </source>
</evidence>
<dbReference type="AlphaFoldDB" id="A0A8S0WM04"/>
<feature type="transmembrane region" description="Helical" evidence="1">
    <location>
        <begin position="152"/>
        <end position="175"/>
    </location>
</feature>
<name>A0A8S0WM04_CYCAE</name>
<dbReference type="EMBL" id="CACVBS010000050">
    <property type="protein sequence ID" value="CAA7265667.1"/>
    <property type="molecule type" value="Genomic_DNA"/>
</dbReference>
<sequence length="206" mass="24144">MKHEDAESDDMEERDYYIKQELFVDEIQHTIDDFRRNNEPLELHFLDQMEGVKTREDFFRDVILIQSGQMIRTRAANRAGFSAHHALLRASLIAPKPGFPSTGSTGRQYTAWTGDVNGPAVPARESREWFRFGYPCRASAAVYRRTRVRHGWMFIGFFFNVLLLGMMTNQIYYYYSTYYRTDKPWIKIFVCLPPLSSYIPLQLGDT</sequence>
<keyword evidence="1" id="KW-0472">Membrane</keyword>
<comment type="caution">
    <text evidence="2">The sequence shown here is derived from an EMBL/GenBank/DDBJ whole genome shotgun (WGS) entry which is preliminary data.</text>
</comment>
<keyword evidence="1" id="KW-1133">Transmembrane helix</keyword>
<proteinExistence type="predicted"/>
<accession>A0A8S0WM04</accession>
<keyword evidence="3" id="KW-1185">Reference proteome</keyword>
<organism evidence="2 3">
    <name type="scientific">Cyclocybe aegerita</name>
    <name type="common">Black poplar mushroom</name>
    <name type="synonym">Agrocybe aegerita</name>
    <dbReference type="NCBI Taxonomy" id="1973307"/>
    <lineage>
        <taxon>Eukaryota</taxon>
        <taxon>Fungi</taxon>
        <taxon>Dikarya</taxon>
        <taxon>Basidiomycota</taxon>
        <taxon>Agaricomycotina</taxon>
        <taxon>Agaricomycetes</taxon>
        <taxon>Agaricomycetidae</taxon>
        <taxon>Agaricales</taxon>
        <taxon>Agaricineae</taxon>
        <taxon>Bolbitiaceae</taxon>
        <taxon>Cyclocybe</taxon>
    </lineage>
</organism>
<protein>
    <submittedName>
        <fullName evidence="2">Uncharacterized protein</fullName>
    </submittedName>
</protein>